<dbReference type="RefSeq" id="WP_089996854.1">
    <property type="nucleotide sequence ID" value="NZ_FOIZ01000002.1"/>
</dbReference>
<evidence type="ECO:0000259" key="2">
    <source>
        <dbReference type="Pfam" id="PF13632"/>
    </source>
</evidence>
<dbReference type="PANTHER" id="PTHR43179">
    <property type="entry name" value="RHAMNOSYLTRANSFERASE WBBL"/>
    <property type="match status" value="1"/>
</dbReference>
<dbReference type="InterPro" id="IPR029044">
    <property type="entry name" value="Nucleotide-diphossugar_trans"/>
</dbReference>
<reference evidence="3 4" key="1">
    <citation type="submission" date="2016-10" db="EMBL/GenBank/DDBJ databases">
        <authorList>
            <person name="de Groot N.N."/>
        </authorList>
    </citation>
    <scope>NUCLEOTIDE SEQUENCE [LARGE SCALE GENOMIC DNA]</scope>
    <source>
        <strain evidence="3 4">DSM 17925</strain>
    </source>
</reference>
<keyword evidence="4" id="KW-1185">Reference proteome</keyword>
<protein>
    <submittedName>
        <fullName evidence="3">Glycosyltransferase like family 2</fullName>
    </submittedName>
</protein>
<organism evidence="3 4">
    <name type="scientific">Cognatiyoonia koreensis</name>
    <dbReference type="NCBI Taxonomy" id="364200"/>
    <lineage>
        <taxon>Bacteria</taxon>
        <taxon>Pseudomonadati</taxon>
        <taxon>Pseudomonadota</taxon>
        <taxon>Alphaproteobacteria</taxon>
        <taxon>Rhodobacterales</taxon>
        <taxon>Paracoccaceae</taxon>
        <taxon>Cognatiyoonia</taxon>
    </lineage>
</organism>
<dbReference type="EMBL" id="FOIZ01000002">
    <property type="protein sequence ID" value="SEW44410.1"/>
    <property type="molecule type" value="Genomic_DNA"/>
</dbReference>
<evidence type="ECO:0000259" key="1">
    <source>
        <dbReference type="Pfam" id="PF00535"/>
    </source>
</evidence>
<dbReference type="InterPro" id="IPR001173">
    <property type="entry name" value="Glyco_trans_2-like"/>
</dbReference>
<keyword evidence="3" id="KW-0808">Transferase</keyword>
<feature type="domain" description="Glycosyltransferase 2-like" evidence="2">
    <location>
        <begin position="182"/>
        <end position="265"/>
    </location>
</feature>
<sequence>MKLTSPSGEWIAVVVVNYGTAELTITATNSVLERARDGREVRVIVVDNASPHDDAATLTAAHQNWNWQDRVSLCLETENHGFGRGNNVALRALQNLETPPSKVLLLNPDASLHNNAIDMLANTLDAHPSAAAAGAAVLREDLTPTTSAFRFPCWRSELARILSFGPIDRMLSNHLVAMPKDTPGGLVDWVSGAAVMFDFSAMSDVNFFDPIFFLYYEEVDLMRRLGTAGRSIIFVPEAQVLHAEGTATGQFASAQDRQRDPWYLYESWAHYFERAYGRPKAAMIALSLWPMAVLHIVHRRCRGKQPTLPKSFFRDHFTHVLRPLFLGPHAYRQT</sequence>
<dbReference type="Pfam" id="PF00535">
    <property type="entry name" value="Glycos_transf_2"/>
    <property type="match status" value="1"/>
</dbReference>
<dbReference type="Pfam" id="PF13632">
    <property type="entry name" value="Glyco_trans_2_3"/>
    <property type="match status" value="1"/>
</dbReference>
<dbReference type="GO" id="GO:0016740">
    <property type="term" value="F:transferase activity"/>
    <property type="evidence" value="ECO:0007669"/>
    <property type="project" value="UniProtKB-KW"/>
</dbReference>
<name>A0A1I0RT39_9RHOB</name>
<proteinExistence type="predicted"/>
<evidence type="ECO:0000313" key="3">
    <source>
        <dbReference type="EMBL" id="SEW44410.1"/>
    </source>
</evidence>
<dbReference type="Proteomes" id="UP000199167">
    <property type="component" value="Unassembled WGS sequence"/>
</dbReference>
<accession>A0A1I0RT39</accession>
<dbReference type="Gene3D" id="3.90.550.10">
    <property type="entry name" value="Spore Coat Polysaccharide Biosynthesis Protein SpsA, Chain A"/>
    <property type="match status" value="1"/>
</dbReference>
<evidence type="ECO:0000313" key="4">
    <source>
        <dbReference type="Proteomes" id="UP000199167"/>
    </source>
</evidence>
<dbReference type="SUPFAM" id="SSF53448">
    <property type="entry name" value="Nucleotide-diphospho-sugar transferases"/>
    <property type="match status" value="1"/>
</dbReference>
<dbReference type="AlphaFoldDB" id="A0A1I0RT39"/>
<dbReference type="STRING" id="364200.SAMN04488515_3190"/>
<feature type="domain" description="Glycosyltransferase 2-like" evidence="1">
    <location>
        <begin position="13"/>
        <end position="145"/>
    </location>
</feature>
<gene>
    <name evidence="3" type="ORF">SAMN04488515_3190</name>
</gene>
<dbReference type="PANTHER" id="PTHR43179:SF7">
    <property type="entry name" value="RHAMNOSYLTRANSFERASE WBBL"/>
    <property type="match status" value="1"/>
</dbReference>
<dbReference type="OrthoDB" id="9771846at2"/>